<keyword evidence="2" id="KW-1185">Reference proteome</keyword>
<dbReference type="Proteomes" id="UP001634393">
    <property type="component" value="Unassembled WGS sequence"/>
</dbReference>
<dbReference type="EMBL" id="JBJXBP010000001">
    <property type="protein sequence ID" value="KAL3850616.1"/>
    <property type="molecule type" value="Genomic_DNA"/>
</dbReference>
<name>A0ABD3UNR9_9LAMI</name>
<organism evidence="1 2">
    <name type="scientific">Penstemon smallii</name>
    <dbReference type="NCBI Taxonomy" id="265156"/>
    <lineage>
        <taxon>Eukaryota</taxon>
        <taxon>Viridiplantae</taxon>
        <taxon>Streptophyta</taxon>
        <taxon>Embryophyta</taxon>
        <taxon>Tracheophyta</taxon>
        <taxon>Spermatophyta</taxon>
        <taxon>Magnoliopsida</taxon>
        <taxon>eudicotyledons</taxon>
        <taxon>Gunneridae</taxon>
        <taxon>Pentapetalae</taxon>
        <taxon>asterids</taxon>
        <taxon>lamiids</taxon>
        <taxon>Lamiales</taxon>
        <taxon>Plantaginaceae</taxon>
        <taxon>Cheloneae</taxon>
        <taxon>Penstemon</taxon>
    </lineage>
</organism>
<proteinExistence type="predicted"/>
<evidence type="ECO:0000313" key="2">
    <source>
        <dbReference type="Proteomes" id="UP001634393"/>
    </source>
</evidence>
<evidence type="ECO:0000313" key="1">
    <source>
        <dbReference type="EMBL" id="KAL3850616.1"/>
    </source>
</evidence>
<sequence>MGLGKGGGSRGLVRWCDSGDFGCGWVRVGSVRWCSGGARPRLMAAE</sequence>
<protein>
    <submittedName>
        <fullName evidence="1">Uncharacterized protein</fullName>
    </submittedName>
</protein>
<gene>
    <name evidence="1" type="ORF">ACJIZ3_012498</name>
</gene>
<reference evidence="1 2" key="1">
    <citation type="submission" date="2024-12" db="EMBL/GenBank/DDBJ databases">
        <title>The unique morphological basis and parallel evolutionary history of personate flowers in Penstemon.</title>
        <authorList>
            <person name="Depatie T.H."/>
            <person name="Wessinger C.A."/>
        </authorList>
    </citation>
    <scope>NUCLEOTIDE SEQUENCE [LARGE SCALE GENOMIC DNA]</scope>
    <source>
        <strain evidence="1">WTNN_2</strain>
        <tissue evidence="1">Leaf</tissue>
    </source>
</reference>
<accession>A0ABD3UNR9</accession>
<dbReference type="AlphaFoldDB" id="A0ABD3UNR9"/>
<comment type="caution">
    <text evidence="1">The sequence shown here is derived from an EMBL/GenBank/DDBJ whole genome shotgun (WGS) entry which is preliminary data.</text>
</comment>